<feature type="region of interest" description="Disordered" evidence="1">
    <location>
        <begin position="1"/>
        <end position="23"/>
    </location>
</feature>
<accession>A0ABZ3K7U9</accession>
<keyword evidence="3" id="KW-1185">Reference proteome</keyword>
<feature type="non-terminal residue" evidence="2">
    <location>
        <position position="87"/>
    </location>
</feature>
<evidence type="ECO:0000313" key="2">
    <source>
        <dbReference type="EMBL" id="KAF5825247.1"/>
    </source>
</evidence>
<name>A0ABZ3K7U9_DUNSA</name>
<evidence type="ECO:0000313" key="3">
    <source>
        <dbReference type="Proteomes" id="UP000815325"/>
    </source>
</evidence>
<dbReference type="EMBL" id="MU074472">
    <property type="protein sequence ID" value="KAF5825247.1"/>
    <property type="molecule type" value="Genomic_DNA"/>
</dbReference>
<organism evidence="2 3">
    <name type="scientific">Dunaliella salina</name>
    <name type="common">Green alga</name>
    <name type="synonym">Protococcus salinus</name>
    <dbReference type="NCBI Taxonomy" id="3046"/>
    <lineage>
        <taxon>Eukaryota</taxon>
        <taxon>Viridiplantae</taxon>
        <taxon>Chlorophyta</taxon>
        <taxon>core chlorophytes</taxon>
        <taxon>Chlorophyceae</taxon>
        <taxon>CS clade</taxon>
        <taxon>Chlamydomonadales</taxon>
        <taxon>Dunaliellaceae</taxon>
        <taxon>Dunaliella</taxon>
    </lineage>
</organism>
<proteinExistence type="predicted"/>
<sequence length="87" mass="9789">MGCNSSVIANSEHVNQPQKMPNSIDTHKKKALLIDLDDCLYRNETMPKMVKEYIQRYMVNLGIPEAEVPERCAALYVKHGTTLAGLI</sequence>
<gene>
    <name evidence="2" type="ORF">DUNSADRAFT_13024</name>
</gene>
<reference evidence="2" key="1">
    <citation type="submission" date="2017-08" db="EMBL/GenBank/DDBJ databases">
        <authorList>
            <person name="Polle J.E."/>
            <person name="Barry K."/>
            <person name="Cushman J."/>
            <person name="Schmutz J."/>
            <person name="Tran D."/>
            <person name="Hathwaick L.T."/>
            <person name="Yim W.C."/>
            <person name="Jenkins J."/>
            <person name="Mckie-Krisberg Z.M."/>
            <person name="Prochnik S."/>
            <person name="Lindquist E."/>
            <person name="Dockter R.B."/>
            <person name="Adam C."/>
            <person name="Molina H."/>
            <person name="Bunkerborg J."/>
            <person name="Jin E."/>
            <person name="Buchheim M."/>
            <person name="Magnuson J."/>
        </authorList>
    </citation>
    <scope>NUCLEOTIDE SEQUENCE</scope>
    <source>
        <strain evidence="2">CCAP 19/18</strain>
    </source>
</reference>
<dbReference type="Proteomes" id="UP000815325">
    <property type="component" value="Unassembled WGS sequence"/>
</dbReference>
<protein>
    <submittedName>
        <fullName evidence="2">Uncharacterized protein</fullName>
    </submittedName>
</protein>
<comment type="caution">
    <text evidence="2">The sequence shown here is derived from an EMBL/GenBank/DDBJ whole genome shotgun (WGS) entry which is preliminary data.</text>
</comment>
<evidence type="ECO:0000256" key="1">
    <source>
        <dbReference type="SAM" id="MobiDB-lite"/>
    </source>
</evidence>
<dbReference type="Gene3D" id="1.10.150.450">
    <property type="match status" value="1"/>
</dbReference>